<dbReference type="AlphaFoldDB" id="A0A1H1NJG7"/>
<dbReference type="EMBL" id="LT629739">
    <property type="protein sequence ID" value="SDR99098.1"/>
    <property type="molecule type" value="Genomic_DNA"/>
</dbReference>
<name>A0A1H1NJG7_BRESA</name>
<dbReference type="RefSeq" id="WP_092103644.1">
    <property type="nucleotide sequence ID" value="NZ_LT629739.1"/>
</dbReference>
<keyword evidence="3" id="KW-0408">Iron</keyword>
<dbReference type="PANTHER" id="PTHR13096:SF8">
    <property type="entry name" value="RIBOSOMAL OXYGENASE 1"/>
    <property type="match status" value="1"/>
</dbReference>
<dbReference type="InterPro" id="IPR003347">
    <property type="entry name" value="JmjC_dom"/>
</dbReference>
<dbReference type="GO" id="GO:0005840">
    <property type="term" value="C:ribosome"/>
    <property type="evidence" value="ECO:0007669"/>
    <property type="project" value="UniProtKB-KW"/>
</dbReference>
<keyword evidence="5" id="KW-0689">Ribosomal protein</keyword>
<gene>
    <name evidence="5" type="ORF">SAMN04489751_0970</name>
</gene>
<keyword evidence="5" id="KW-0687">Ribonucleoprotein</keyword>
<evidence type="ECO:0000313" key="6">
    <source>
        <dbReference type="Proteomes" id="UP000199700"/>
    </source>
</evidence>
<sequence>MQRADEPSTVAIGRSAILGEAERPISSLGCQIVAMLGPDFRSRMSQQLVFERAFQGFKNQFFTWNDLNHVLNRRSVFPADLQLSHHGDVLPRAKYLDSDGLIDLHQLSQLVRGGASIIVDGLDRVNERVRDTTTDIMRLTGEVASCNLFVTFDASQAFHSHFDEIDTVIVQLEGTKHWQVHGPSEKDPLPEFGDSDPSNCPSEVLLDAVLEPGDVLHVPRGWWHTVRGAGSRSLHVTFAFTRKTGFDFVRWLAWKALGDERIRKSLDRWGSAESRNAQRDQILASFINVAESLTVDDFFEEEVSSADGWQSASLPWSITDNGLPDDLKIRVLAVFAPPLESNEETLKITFAGNSVTLPKAYEPILNKILEVQNTTIDALAEASGTPRRAVADLVRQLQVIGLVELI</sequence>
<dbReference type="InterPro" id="IPR039994">
    <property type="entry name" value="NO66-like"/>
</dbReference>
<proteinExistence type="predicted"/>
<dbReference type="STRING" id="629680.SAMN04489751_0970"/>
<dbReference type="GO" id="GO:0046872">
    <property type="term" value="F:metal ion binding"/>
    <property type="evidence" value="ECO:0007669"/>
    <property type="project" value="UniProtKB-KW"/>
</dbReference>
<dbReference type="SUPFAM" id="SSF51197">
    <property type="entry name" value="Clavaminate synthase-like"/>
    <property type="match status" value="1"/>
</dbReference>
<evidence type="ECO:0000259" key="4">
    <source>
        <dbReference type="PROSITE" id="PS51184"/>
    </source>
</evidence>
<protein>
    <submittedName>
        <fullName evidence="5">Ribosomal protein L16 Arg81 hydroxylase, contains JmjC domain</fullName>
    </submittedName>
</protein>
<keyword evidence="2" id="KW-0479">Metal-binding</keyword>
<dbReference type="PROSITE" id="PS51184">
    <property type="entry name" value="JMJC"/>
    <property type="match status" value="1"/>
</dbReference>
<evidence type="ECO:0000256" key="1">
    <source>
        <dbReference type="ARBA" id="ARBA00001954"/>
    </source>
</evidence>
<accession>A0A1H1NJG7</accession>
<comment type="cofactor">
    <cofactor evidence="1">
        <name>Fe(2+)</name>
        <dbReference type="ChEBI" id="CHEBI:29033"/>
    </cofactor>
</comment>
<organism evidence="5 6">
    <name type="scientific">Brevibacterium sandarakinum</name>
    <dbReference type="NCBI Taxonomy" id="629680"/>
    <lineage>
        <taxon>Bacteria</taxon>
        <taxon>Bacillati</taxon>
        <taxon>Actinomycetota</taxon>
        <taxon>Actinomycetes</taxon>
        <taxon>Micrococcales</taxon>
        <taxon>Brevibacteriaceae</taxon>
        <taxon>Brevibacterium</taxon>
    </lineage>
</organism>
<evidence type="ECO:0000313" key="5">
    <source>
        <dbReference type="EMBL" id="SDR99098.1"/>
    </source>
</evidence>
<keyword evidence="6" id="KW-1185">Reference proteome</keyword>
<dbReference type="Gene3D" id="2.60.120.650">
    <property type="entry name" value="Cupin"/>
    <property type="match status" value="1"/>
</dbReference>
<feature type="domain" description="JmjC" evidence="4">
    <location>
        <begin position="114"/>
        <end position="257"/>
    </location>
</feature>
<reference evidence="5" key="1">
    <citation type="submission" date="2016-10" db="EMBL/GenBank/DDBJ databases">
        <authorList>
            <person name="Varghese N."/>
            <person name="Submissions S."/>
        </authorList>
    </citation>
    <scope>NUCLEOTIDE SEQUENCE [LARGE SCALE GENOMIC DNA]</scope>
    <source>
        <strain evidence="5">DSM 22082</strain>
    </source>
</reference>
<dbReference type="Proteomes" id="UP000199700">
    <property type="component" value="Chromosome"/>
</dbReference>
<dbReference type="PANTHER" id="PTHR13096">
    <property type="entry name" value="MINA53 MYC INDUCED NUCLEAR ANTIGEN"/>
    <property type="match status" value="1"/>
</dbReference>
<evidence type="ECO:0000256" key="3">
    <source>
        <dbReference type="ARBA" id="ARBA00023004"/>
    </source>
</evidence>
<dbReference type="OrthoDB" id="9764016at2"/>
<dbReference type="Pfam" id="PF08007">
    <property type="entry name" value="JmjC_2"/>
    <property type="match status" value="1"/>
</dbReference>
<evidence type="ECO:0000256" key="2">
    <source>
        <dbReference type="ARBA" id="ARBA00022723"/>
    </source>
</evidence>